<dbReference type="Proteomes" id="UP000580474">
    <property type="component" value="Unassembled WGS sequence"/>
</dbReference>
<sequence>MTNPDIWPTTDPTTQGCPMGKEPIAMHGPRFQQNPAQLYRQMRNEYGPVAPVRLEGDVPAWLVLGYREIHQVESNPELFARDTRRWNAWDRVPENWGLMAFVGYQPSLMFTEGAEHQRRTGALGDSLDEVDQFELRGICEQIADELIDSFAGSGEADLMAQFAHPMPLRVMARLFGLGDDEAAQLGQDLTDTVASDDGVGAYQRIQERMKRLVERKKENPGADLPSRLLVHPAGMTEEEILQDLLVVLTAAQQPVAYWIGNAIRLMLTDERFAVTLAGGRRSIGQALNEVLWEDTPTQNFIGRFASRETELGGQRIHTGDMLVLGFAAANTDPQVRPDAYSDSVGNNAHMSFGHGEHGCPHPGPEIGAVISRIAIEVLLDRLPDVALAADPDALVWLPSVWMRGLAALPVQFSPSYIVGS</sequence>
<proteinExistence type="inferred from homology"/>
<accession>A0A840N8Y5</accession>
<reference evidence="3 4" key="1">
    <citation type="submission" date="2020-08" db="EMBL/GenBank/DDBJ databases">
        <title>Sequencing the genomes of 1000 actinobacteria strains.</title>
        <authorList>
            <person name="Klenk H.-P."/>
        </authorList>
    </citation>
    <scope>NUCLEOTIDE SEQUENCE [LARGE SCALE GENOMIC DNA]</scope>
    <source>
        <strain evidence="3 4">DSM 45582</strain>
    </source>
</reference>
<dbReference type="PANTHER" id="PTHR46696">
    <property type="entry name" value="P450, PUTATIVE (EUROFUNG)-RELATED"/>
    <property type="match status" value="1"/>
</dbReference>
<comment type="caution">
    <text evidence="3">The sequence shown here is derived from an EMBL/GenBank/DDBJ whole genome shotgun (WGS) entry which is preliminary data.</text>
</comment>
<dbReference type="PANTHER" id="PTHR46696:SF1">
    <property type="entry name" value="CYTOCHROME P450 YJIB-RELATED"/>
    <property type="match status" value="1"/>
</dbReference>
<comment type="similarity">
    <text evidence="1">Belongs to the cytochrome P450 family.</text>
</comment>
<dbReference type="GO" id="GO:0005506">
    <property type="term" value="F:iron ion binding"/>
    <property type="evidence" value="ECO:0007669"/>
    <property type="project" value="InterPro"/>
</dbReference>
<evidence type="ECO:0000256" key="2">
    <source>
        <dbReference type="SAM" id="MobiDB-lite"/>
    </source>
</evidence>
<dbReference type="CDD" id="cd20623">
    <property type="entry name" value="CYP_unk"/>
    <property type="match status" value="1"/>
</dbReference>
<keyword evidence="4" id="KW-1185">Reference proteome</keyword>
<evidence type="ECO:0000256" key="1">
    <source>
        <dbReference type="ARBA" id="ARBA00010617"/>
    </source>
</evidence>
<organism evidence="3 4">
    <name type="scientific">Saccharopolyspora gloriosae</name>
    <dbReference type="NCBI Taxonomy" id="455344"/>
    <lineage>
        <taxon>Bacteria</taxon>
        <taxon>Bacillati</taxon>
        <taxon>Actinomycetota</taxon>
        <taxon>Actinomycetes</taxon>
        <taxon>Pseudonocardiales</taxon>
        <taxon>Pseudonocardiaceae</taxon>
        <taxon>Saccharopolyspora</taxon>
    </lineage>
</organism>
<dbReference type="GO" id="GO:0020037">
    <property type="term" value="F:heme binding"/>
    <property type="evidence" value="ECO:0007669"/>
    <property type="project" value="InterPro"/>
</dbReference>
<dbReference type="Gene3D" id="1.10.630.10">
    <property type="entry name" value="Cytochrome P450"/>
    <property type="match status" value="1"/>
</dbReference>
<dbReference type="SUPFAM" id="SSF48264">
    <property type="entry name" value="Cytochrome P450"/>
    <property type="match status" value="1"/>
</dbReference>
<dbReference type="PRINTS" id="PR00359">
    <property type="entry name" value="BP450"/>
</dbReference>
<dbReference type="AlphaFoldDB" id="A0A840N8Y5"/>
<evidence type="ECO:0000313" key="4">
    <source>
        <dbReference type="Proteomes" id="UP000580474"/>
    </source>
</evidence>
<name>A0A840N8Y5_9PSEU</name>
<dbReference type="EMBL" id="JACHIV010000001">
    <property type="protein sequence ID" value="MBB5068094.1"/>
    <property type="molecule type" value="Genomic_DNA"/>
</dbReference>
<evidence type="ECO:0000313" key="3">
    <source>
        <dbReference type="EMBL" id="MBB5068094.1"/>
    </source>
</evidence>
<dbReference type="InterPro" id="IPR002397">
    <property type="entry name" value="Cyt_P450_B"/>
</dbReference>
<dbReference type="GO" id="GO:0004497">
    <property type="term" value="F:monooxygenase activity"/>
    <property type="evidence" value="ECO:0007669"/>
    <property type="project" value="InterPro"/>
</dbReference>
<protein>
    <submittedName>
        <fullName evidence="3">Cytochrome P450</fullName>
    </submittedName>
</protein>
<feature type="region of interest" description="Disordered" evidence="2">
    <location>
        <begin position="1"/>
        <end position="22"/>
    </location>
</feature>
<gene>
    <name evidence="3" type="ORF">BJ969_001182</name>
</gene>
<dbReference type="GO" id="GO:0016705">
    <property type="term" value="F:oxidoreductase activity, acting on paired donors, with incorporation or reduction of molecular oxygen"/>
    <property type="evidence" value="ECO:0007669"/>
    <property type="project" value="InterPro"/>
</dbReference>
<dbReference type="InterPro" id="IPR036396">
    <property type="entry name" value="Cyt_P450_sf"/>
</dbReference>